<evidence type="ECO:0000259" key="2">
    <source>
        <dbReference type="PROSITE" id="PS50206"/>
    </source>
</evidence>
<dbReference type="InterPro" id="IPR000594">
    <property type="entry name" value="ThiF_NAD_FAD-bd"/>
</dbReference>
<keyword evidence="4" id="KW-1185">Reference proteome</keyword>
<dbReference type="Gene3D" id="3.40.50.720">
    <property type="entry name" value="NAD(P)-binding Rossmann-like Domain"/>
    <property type="match status" value="1"/>
</dbReference>
<dbReference type="SMART" id="SM00450">
    <property type="entry name" value="RHOD"/>
    <property type="match status" value="1"/>
</dbReference>
<dbReference type="InterPro" id="IPR045886">
    <property type="entry name" value="ThiF/MoeB/HesA"/>
</dbReference>
<dbReference type="InterPro" id="IPR001763">
    <property type="entry name" value="Rhodanese-like_dom"/>
</dbReference>
<dbReference type="EMBL" id="CP043031">
    <property type="protein sequence ID" value="QEH92767.1"/>
    <property type="molecule type" value="Genomic_DNA"/>
</dbReference>
<dbReference type="PROSITE" id="PS50206">
    <property type="entry name" value="RHODANESE_3"/>
    <property type="match status" value="1"/>
</dbReference>
<dbReference type="InterPro" id="IPR036873">
    <property type="entry name" value="Rhodanese-like_dom_sf"/>
</dbReference>
<dbReference type="PANTHER" id="PTHR10953:SF102">
    <property type="entry name" value="ADENYLYLTRANSFERASE AND SULFURTRANSFERASE MOCS3"/>
    <property type="match status" value="1"/>
</dbReference>
<evidence type="ECO:0000313" key="3">
    <source>
        <dbReference type="EMBL" id="QEH92767.1"/>
    </source>
</evidence>
<feature type="domain" description="Rhodanese" evidence="2">
    <location>
        <begin position="358"/>
        <end position="458"/>
    </location>
</feature>
<dbReference type="CDD" id="cd00158">
    <property type="entry name" value="RHOD"/>
    <property type="match status" value="1"/>
</dbReference>
<dbReference type="Gene3D" id="3.40.250.10">
    <property type="entry name" value="Rhodanese-like domain"/>
    <property type="match status" value="1"/>
</dbReference>
<evidence type="ECO:0000256" key="1">
    <source>
        <dbReference type="SAM" id="MobiDB-lite"/>
    </source>
</evidence>
<dbReference type="SUPFAM" id="SSF69572">
    <property type="entry name" value="Activating enzymes of the ubiquitin-like proteins"/>
    <property type="match status" value="1"/>
</dbReference>
<dbReference type="PANTHER" id="PTHR10953">
    <property type="entry name" value="UBIQUITIN-ACTIVATING ENZYME E1"/>
    <property type="match status" value="1"/>
</dbReference>
<name>A0ABX5Z777_9MICO</name>
<sequence>MEPRLDEHRLRGLHQLGSPGRAGQTSALGGVVRAGHRVNSFVGGHRLGVTLAPRPARAGGSYREGTSVASSRPLDPGERLRYARHLTLPGVGEAGQRALRDARVLVVGAGGLGAPVVSYLGAAGVGVIGVVDDDVVECSNLQRQVIHTEAGVGEAKVSSAARFASQLNSGVTIVEHRVRLDIRTALEILPEYDVVVDGSDNFSTRYVLNDACVALRLPLVWASISQFSGQFGVVVPGVGPCYRCLFPRPLADGEVPDCAVGGVLGVLPGVVGTMEAVEVIKLVTGVGETARDGVWLYDALSTSLTRLPLARDAQCVVCGDGDQRLFEGLDEAGRGSDVGASGAEVGEVSEIDAAELAALGDPFVVDVREQTEVDASPVPAGWGEVVVRPLSAWESSTGRELLTAAQGRDVVTVCAAGARSARAARVLLDESREQTGPRVMSLAGGLAAWKEQAEPRARELE</sequence>
<gene>
    <name evidence="3" type="ORF">FV141_03890</name>
</gene>
<accession>A0ABX5Z777</accession>
<feature type="region of interest" description="Disordered" evidence="1">
    <location>
        <begin position="1"/>
        <end position="25"/>
    </location>
</feature>
<feature type="region of interest" description="Disordered" evidence="1">
    <location>
        <begin position="56"/>
        <end position="75"/>
    </location>
</feature>
<feature type="compositionally biased region" description="Basic and acidic residues" evidence="1">
    <location>
        <begin position="1"/>
        <end position="10"/>
    </location>
</feature>
<dbReference type="SUPFAM" id="SSF52821">
    <property type="entry name" value="Rhodanese/Cell cycle control phosphatase"/>
    <property type="match status" value="1"/>
</dbReference>
<dbReference type="Proteomes" id="UP000323565">
    <property type="component" value="Chromosome"/>
</dbReference>
<protein>
    <recommendedName>
        <fullName evidence="2">Rhodanese domain-containing protein</fullName>
    </recommendedName>
</protein>
<reference evidence="3 4" key="1">
    <citation type="submission" date="2019-08" db="EMBL/GenBank/DDBJ databases">
        <title>Dermacoccus abyssi strain HZAU 226, whole genome Nanopore sequencing project.</title>
        <authorList>
            <person name="Guo A."/>
            <person name="Zhang X."/>
            <person name="Ruan Y."/>
            <person name="Liu W."/>
            <person name="Chen Q."/>
            <person name="Gu L."/>
        </authorList>
    </citation>
    <scope>NUCLEOTIDE SEQUENCE [LARGE SCALE GENOMIC DNA]</scope>
    <source>
        <strain evidence="3 4">HZAU 226</strain>
    </source>
</reference>
<organism evidence="3 4">
    <name type="scientific">Dermacoccus abyssi</name>
    <dbReference type="NCBI Taxonomy" id="322596"/>
    <lineage>
        <taxon>Bacteria</taxon>
        <taxon>Bacillati</taxon>
        <taxon>Actinomycetota</taxon>
        <taxon>Actinomycetes</taxon>
        <taxon>Micrococcales</taxon>
        <taxon>Dermacoccaceae</taxon>
        <taxon>Dermacoccus</taxon>
    </lineage>
</organism>
<dbReference type="InterPro" id="IPR035985">
    <property type="entry name" value="Ubiquitin-activating_enz"/>
</dbReference>
<proteinExistence type="predicted"/>
<dbReference type="CDD" id="cd00757">
    <property type="entry name" value="ThiF_MoeB_HesA_family"/>
    <property type="match status" value="1"/>
</dbReference>
<evidence type="ECO:0000313" key="4">
    <source>
        <dbReference type="Proteomes" id="UP000323565"/>
    </source>
</evidence>
<dbReference type="Pfam" id="PF00899">
    <property type="entry name" value="ThiF"/>
    <property type="match status" value="1"/>
</dbReference>
<dbReference type="Pfam" id="PF00581">
    <property type="entry name" value="Rhodanese"/>
    <property type="match status" value="1"/>
</dbReference>